<dbReference type="Pfam" id="PF03484">
    <property type="entry name" value="B5"/>
    <property type="match status" value="1"/>
</dbReference>
<dbReference type="SUPFAM" id="SSF55681">
    <property type="entry name" value="Class II aaRS and biotin synthetases"/>
    <property type="match status" value="1"/>
</dbReference>
<dbReference type="GeneID" id="33361850"/>
<evidence type="ECO:0000256" key="8">
    <source>
        <dbReference type="ARBA" id="ARBA00022917"/>
    </source>
</evidence>
<evidence type="ECO:0000256" key="6">
    <source>
        <dbReference type="ARBA" id="ARBA00022840"/>
    </source>
</evidence>
<feature type="domain" description="B5" evidence="11">
    <location>
        <begin position="250"/>
        <end position="333"/>
    </location>
</feature>
<dbReference type="GO" id="GO:0004826">
    <property type="term" value="F:phenylalanine-tRNA ligase activity"/>
    <property type="evidence" value="ECO:0007669"/>
    <property type="project" value="UniProtKB-EC"/>
</dbReference>
<evidence type="ECO:0000256" key="2">
    <source>
        <dbReference type="ARBA" id="ARBA00012814"/>
    </source>
</evidence>
<keyword evidence="9" id="KW-0030">Aminoacyl-tRNA synthetase</keyword>
<dbReference type="RefSeq" id="YP_009399198.1">
    <property type="nucleotide sequence ID" value="NC_035295.1"/>
</dbReference>
<organism evidence="12">
    <name type="scientific">Taenioma perpusillum</name>
    <dbReference type="NCBI Taxonomy" id="210852"/>
    <lineage>
        <taxon>Eukaryota</taxon>
        <taxon>Rhodophyta</taxon>
        <taxon>Florideophyceae</taxon>
        <taxon>Rhodymeniophycidae</taxon>
        <taxon>Ceramiales</taxon>
        <taxon>Delesseriaceae</taxon>
        <taxon>Taenioma</taxon>
    </lineage>
</organism>
<dbReference type="PROSITE" id="PS51483">
    <property type="entry name" value="B5"/>
    <property type="match status" value="1"/>
</dbReference>
<geneLocation type="chloroplast" evidence="12"/>
<dbReference type="PROSITE" id="PS51447">
    <property type="entry name" value="FDX_ACB"/>
    <property type="match status" value="1"/>
</dbReference>
<protein>
    <recommendedName>
        <fullName evidence="2">phenylalanine--tRNA ligase</fullName>
        <ecNumber evidence="2">6.1.1.20</ecNumber>
    </recommendedName>
</protein>
<dbReference type="SUPFAM" id="SSF54991">
    <property type="entry name" value="Anticodon-binding domain of PheRS"/>
    <property type="match status" value="1"/>
</dbReference>
<dbReference type="InterPro" id="IPR045060">
    <property type="entry name" value="Phe-tRNA-ligase_IIc_bsu"/>
</dbReference>
<evidence type="ECO:0000256" key="1">
    <source>
        <dbReference type="ARBA" id="ARBA00001946"/>
    </source>
</evidence>
<dbReference type="PANTHER" id="PTHR10947">
    <property type="entry name" value="PHENYLALANYL-TRNA SYNTHETASE BETA CHAIN AND LEUCINE-RICH REPEAT-CONTAINING PROTEIN 47"/>
    <property type="match status" value="1"/>
</dbReference>
<dbReference type="SUPFAM" id="SSF46955">
    <property type="entry name" value="Putative DNA-binding domain"/>
    <property type="match status" value="2"/>
</dbReference>
<evidence type="ECO:0000313" key="12">
    <source>
        <dbReference type="EMBL" id="ARW68595.1"/>
    </source>
</evidence>
<dbReference type="GO" id="GO:0006432">
    <property type="term" value="P:phenylalanyl-tRNA aminoacylation"/>
    <property type="evidence" value="ECO:0007669"/>
    <property type="project" value="InterPro"/>
</dbReference>
<keyword evidence="4" id="KW-0479">Metal-binding</keyword>
<keyword evidence="12" id="KW-0934">Plastid</keyword>
<dbReference type="AlphaFoldDB" id="A0A1Z1MS56"/>
<keyword evidence="7" id="KW-0460">Magnesium</keyword>
<evidence type="ECO:0000256" key="9">
    <source>
        <dbReference type="ARBA" id="ARBA00023146"/>
    </source>
</evidence>
<dbReference type="PANTHER" id="PTHR10947:SF3">
    <property type="entry name" value="LEUCINE-RICH REPEAT-CONTAINING PROTEIN 47"/>
    <property type="match status" value="1"/>
</dbReference>
<keyword evidence="3 12" id="KW-0436">Ligase</keyword>
<sequence length="653" mass="78103">MRFSWNILNSFINLDAINLTDFIEQLNLAGLEVEKIEEKNNLLTKSIDLDITTNRKEIFCIVNLGIEISSIFNIPLKIKFRPFKIQNLYKNNIQSYKLYKDDKIIYIKIHNVYIGKEKKTPEWMKQILKLYDIENECLLYNIQQYIEIKWGHKFYFFTDNLEKKELENLSRYQHDQIIYNIFYKKLEYNNCTIDKHNNKITIYWPIIDYIKNTRNTFVNAYEEAIRLITTYQKSIIGKSSEYYNINYINDNNISQKIFSKDIKYLLGKTKNRVFLSTNKITKILNQLNLKPQYSFKYKQFVLEIPTYRKHDLKRNIDIIEEVGRIYGFKNFLSQLPIYKKLGSISLKYFYIQKIRNTLRIMGIREIITPSLNNTKNLSPYTIELYNPLTEDQNKLRENIIYNLISNYKLNIKLQNINNSFFEIGQVFYKTPKLIQEETHLGILIQSNNFLKGDWSGKEDNLSWSNAKGIIENLFTILDSQITWNKNTYSDKRLNSISNYFHPSNYILLFDKLQKNLVGIFGEINYKLFNIKNTKKTYLLEIGIIKLIKTIKNKKHLNYTTKQYSFYPGVSRDISIKISKDIKIKDIKQIILRKYIELIESVYILSDYYSTTDNERSICLRLKYKSIYRTLNQKDLNNINKNIMEIIQTINQYI</sequence>
<evidence type="ECO:0000256" key="4">
    <source>
        <dbReference type="ARBA" id="ARBA00022723"/>
    </source>
</evidence>
<dbReference type="InterPro" id="IPR005121">
    <property type="entry name" value="Fdx_antiC-bd"/>
</dbReference>
<evidence type="ECO:0000256" key="7">
    <source>
        <dbReference type="ARBA" id="ARBA00022842"/>
    </source>
</evidence>
<evidence type="ECO:0000256" key="5">
    <source>
        <dbReference type="ARBA" id="ARBA00022741"/>
    </source>
</evidence>
<dbReference type="InterPro" id="IPR041616">
    <property type="entry name" value="PheRS_beta_core"/>
</dbReference>
<keyword evidence="12" id="KW-0150">Chloroplast</keyword>
<dbReference type="Gene3D" id="3.30.930.10">
    <property type="entry name" value="Bira Bifunctional Protein, Domain 2"/>
    <property type="match status" value="1"/>
</dbReference>
<dbReference type="InterPro" id="IPR009061">
    <property type="entry name" value="DNA-bd_dom_put_sf"/>
</dbReference>
<dbReference type="Pfam" id="PF03147">
    <property type="entry name" value="FDX-ACB"/>
    <property type="match status" value="1"/>
</dbReference>
<keyword evidence="5" id="KW-0547">Nucleotide-binding</keyword>
<dbReference type="EMBL" id="MF101452">
    <property type="protein sequence ID" value="ARW68595.1"/>
    <property type="molecule type" value="Genomic_DNA"/>
</dbReference>
<proteinExistence type="predicted"/>
<dbReference type="InterPro" id="IPR045864">
    <property type="entry name" value="aa-tRNA-synth_II/BPL/LPL"/>
</dbReference>
<accession>A0A1Z1MS56</accession>
<dbReference type="GO" id="GO:0003723">
    <property type="term" value="F:RNA binding"/>
    <property type="evidence" value="ECO:0007669"/>
    <property type="project" value="InterPro"/>
</dbReference>
<keyword evidence="8" id="KW-0648">Protein biosynthesis</keyword>
<comment type="cofactor">
    <cofactor evidence="1">
        <name>Mg(2+)</name>
        <dbReference type="ChEBI" id="CHEBI:18420"/>
    </cofactor>
</comment>
<dbReference type="GO" id="GO:0000287">
    <property type="term" value="F:magnesium ion binding"/>
    <property type="evidence" value="ECO:0007669"/>
    <property type="project" value="InterPro"/>
</dbReference>
<dbReference type="EC" id="6.1.1.20" evidence="2"/>
<reference evidence="12" key="1">
    <citation type="journal article" date="2017" name="J. Phycol.">
        <title>Analysis of chloroplast genomes and a supermatrix inform reclassification of the Rhodomelaceae (Rhodophyta).</title>
        <authorList>
            <person name="Diaz-Tapia P."/>
            <person name="Maggs C.A."/>
            <person name="West J.A."/>
            <person name="Verbruggen H."/>
        </authorList>
    </citation>
    <scope>NUCLEOTIDE SEQUENCE</scope>
    <source>
        <strain evidence="12">PD1676</strain>
    </source>
</reference>
<dbReference type="SMART" id="SM00896">
    <property type="entry name" value="FDX-ACB"/>
    <property type="match status" value="1"/>
</dbReference>
<gene>
    <name evidence="12" type="primary">syfB</name>
</gene>
<dbReference type="InterPro" id="IPR005147">
    <property type="entry name" value="tRNA_synthase_B5-dom"/>
</dbReference>
<evidence type="ECO:0000256" key="3">
    <source>
        <dbReference type="ARBA" id="ARBA00022598"/>
    </source>
</evidence>
<name>A0A1Z1MS56_9FLOR</name>
<evidence type="ECO:0000259" key="11">
    <source>
        <dbReference type="PROSITE" id="PS51483"/>
    </source>
</evidence>
<evidence type="ECO:0000259" key="10">
    <source>
        <dbReference type="PROSITE" id="PS51447"/>
    </source>
</evidence>
<dbReference type="SMART" id="SM00874">
    <property type="entry name" value="B5"/>
    <property type="match status" value="1"/>
</dbReference>
<feature type="domain" description="FDX-ACB" evidence="10">
    <location>
        <begin position="564"/>
        <end position="653"/>
    </location>
</feature>
<dbReference type="GO" id="GO:0005524">
    <property type="term" value="F:ATP binding"/>
    <property type="evidence" value="ECO:0007669"/>
    <property type="project" value="UniProtKB-KW"/>
</dbReference>
<dbReference type="Gene3D" id="3.30.70.380">
    <property type="entry name" value="Ferrodoxin-fold anticodon-binding domain"/>
    <property type="match status" value="1"/>
</dbReference>
<dbReference type="InterPro" id="IPR036690">
    <property type="entry name" value="Fdx_antiC-bd_sf"/>
</dbReference>
<keyword evidence="6" id="KW-0067">ATP-binding</keyword>
<dbReference type="Gene3D" id="3.30.56.10">
    <property type="match status" value="2"/>
</dbReference>
<dbReference type="Pfam" id="PF17759">
    <property type="entry name" value="tRNA_synthFbeta"/>
    <property type="match status" value="1"/>
</dbReference>